<evidence type="ECO:0000256" key="1">
    <source>
        <dbReference type="SAM" id="MobiDB-lite"/>
    </source>
</evidence>
<dbReference type="InterPro" id="IPR024747">
    <property type="entry name" value="Pyridox_Oxase-rel"/>
</dbReference>
<sequence length="277" mass="30093">MSWLHHQAVLWLFAWCHGHPIFPGSFHRFRSGGITLSHAIDTSPVGTPPSGRTTIRRASERGHYDRDTVHAIVDAAWLCHVAFTDTRGAAHEAEPFAVCLPTACWRIGNALYIHGSNGSPMMRRLASGTVACVTITHLDGLVLARSAFSHSMNYRSVVAYGRFSVVPDADKPAVLDAFMARLLPGREHEARPADESELKATLVLSMPLDEASAKVRNWGPRDKEHDAHHPAWAGVLPLAITRLPPVPDERSRATGQALPASVTDWLAADPGPAPLSP</sequence>
<feature type="region of interest" description="Disordered" evidence="1">
    <location>
        <begin position="246"/>
        <end position="277"/>
    </location>
</feature>
<gene>
    <name evidence="2" type="ORF">DEH84_02915</name>
</gene>
<evidence type="ECO:0000313" key="2">
    <source>
        <dbReference type="EMBL" id="AWI52491.1"/>
    </source>
</evidence>
<organism evidence="2 3">
    <name type="scientific">Aquabacterium olei</name>
    <dbReference type="NCBI Taxonomy" id="1296669"/>
    <lineage>
        <taxon>Bacteria</taxon>
        <taxon>Pseudomonadati</taxon>
        <taxon>Pseudomonadota</taxon>
        <taxon>Betaproteobacteria</taxon>
        <taxon>Burkholderiales</taxon>
        <taxon>Aquabacterium</taxon>
    </lineage>
</organism>
<evidence type="ECO:0008006" key="4">
    <source>
        <dbReference type="Google" id="ProtNLM"/>
    </source>
</evidence>
<name>A0A2U8FN61_9BURK</name>
<dbReference type="SUPFAM" id="SSF50475">
    <property type="entry name" value="FMN-binding split barrel"/>
    <property type="match status" value="1"/>
</dbReference>
<dbReference type="KEGG" id="aon:DEH84_02915"/>
<protein>
    <recommendedName>
        <fullName evidence="4">Flavin-nucleotide-binding protein</fullName>
    </recommendedName>
</protein>
<reference evidence="2 3" key="1">
    <citation type="submission" date="2018-05" db="EMBL/GenBank/DDBJ databases">
        <title>complete genome sequence of Aquabacterium olei NBRC 110486.</title>
        <authorList>
            <person name="Tang B."/>
            <person name="Chang J."/>
            <person name="Zhang L."/>
            <person name="Yang H."/>
        </authorList>
    </citation>
    <scope>NUCLEOTIDE SEQUENCE [LARGE SCALE GENOMIC DNA]</scope>
    <source>
        <strain evidence="2 3">NBRC 110486</strain>
    </source>
</reference>
<dbReference type="PANTHER" id="PTHR34071:SF2">
    <property type="entry name" value="FLAVIN-NUCLEOTIDE-BINDING PROTEIN"/>
    <property type="match status" value="1"/>
</dbReference>
<dbReference type="InterPro" id="IPR012349">
    <property type="entry name" value="Split_barrel_FMN-bd"/>
</dbReference>
<keyword evidence="3" id="KW-1185">Reference proteome</keyword>
<dbReference type="Proteomes" id="UP000244892">
    <property type="component" value="Chromosome"/>
</dbReference>
<evidence type="ECO:0000313" key="3">
    <source>
        <dbReference type="Proteomes" id="UP000244892"/>
    </source>
</evidence>
<accession>A0A2U8FN61</accession>
<dbReference type="AlphaFoldDB" id="A0A2U8FN61"/>
<dbReference type="OrthoDB" id="116031at2"/>
<dbReference type="Pfam" id="PF12900">
    <property type="entry name" value="Pyridox_ox_2"/>
    <property type="match status" value="1"/>
</dbReference>
<dbReference type="PANTHER" id="PTHR34071">
    <property type="entry name" value="5-NITROIMIDAZOLE ANTIBIOTICS RESISTANCE PROTEIN, NIMA-FAMILY-RELATED PROTEIN-RELATED"/>
    <property type="match status" value="1"/>
</dbReference>
<proteinExistence type="predicted"/>
<dbReference type="Gene3D" id="2.30.110.10">
    <property type="entry name" value="Electron Transport, Fmn-binding Protein, Chain A"/>
    <property type="match status" value="1"/>
</dbReference>
<dbReference type="EMBL" id="CP029210">
    <property type="protein sequence ID" value="AWI52491.1"/>
    <property type="molecule type" value="Genomic_DNA"/>
</dbReference>